<gene>
    <name evidence="2" type="ORF">J2W36_001390</name>
</gene>
<accession>A0ABT9S480</accession>
<organism evidence="2 3">
    <name type="scientific">Variovorax ginsengisoli</name>
    <dbReference type="NCBI Taxonomy" id="363844"/>
    <lineage>
        <taxon>Bacteria</taxon>
        <taxon>Pseudomonadati</taxon>
        <taxon>Pseudomonadota</taxon>
        <taxon>Betaproteobacteria</taxon>
        <taxon>Burkholderiales</taxon>
        <taxon>Comamonadaceae</taxon>
        <taxon>Variovorax</taxon>
    </lineage>
</organism>
<comment type="caution">
    <text evidence="2">The sequence shown here is derived from an EMBL/GenBank/DDBJ whole genome shotgun (WGS) entry which is preliminary data.</text>
</comment>
<proteinExistence type="predicted"/>
<evidence type="ECO:0000313" key="2">
    <source>
        <dbReference type="EMBL" id="MDP9899145.1"/>
    </source>
</evidence>
<protein>
    <recommendedName>
        <fullName evidence="4">Secreted protein</fullName>
    </recommendedName>
</protein>
<feature type="region of interest" description="Disordered" evidence="1">
    <location>
        <begin position="35"/>
        <end position="80"/>
    </location>
</feature>
<name>A0ABT9S480_9BURK</name>
<dbReference type="EMBL" id="JAUSRO010000004">
    <property type="protein sequence ID" value="MDP9899145.1"/>
    <property type="molecule type" value="Genomic_DNA"/>
</dbReference>
<evidence type="ECO:0008006" key="4">
    <source>
        <dbReference type="Google" id="ProtNLM"/>
    </source>
</evidence>
<evidence type="ECO:0000313" key="3">
    <source>
        <dbReference type="Proteomes" id="UP001226867"/>
    </source>
</evidence>
<evidence type="ECO:0000256" key="1">
    <source>
        <dbReference type="SAM" id="MobiDB-lite"/>
    </source>
</evidence>
<reference evidence="2 3" key="1">
    <citation type="submission" date="2023-07" db="EMBL/GenBank/DDBJ databases">
        <title>Sorghum-associated microbial communities from plants grown in Nebraska, USA.</title>
        <authorList>
            <person name="Schachtman D."/>
        </authorList>
    </citation>
    <scope>NUCLEOTIDE SEQUENCE [LARGE SCALE GENOMIC DNA]</scope>
    <source>
        <strain evidence="2 3">DS1607</strain>
    </source>
</reference>
<sequence>MFTFLVVSLLVIYALFGLGILSMARAASVSDEAMEAHSAYQGTTHPVRTQSRRMQDRHASPRTAQMPVSGLASGMVHREP</sequence>
<dbReference type="Proteomes" id="UP001226867">
    <property type="component" value="Unassembled WGS sequence"/>
</dbReference>
<feature type="compositionally biased region" description="Polar residues" evidence="1">
    <location>
        <begin position="40"/>
        <end position="49"/>
    </location>
</feature>
<keyword evidence="3" id="KW-1185">Reference proteome</keyword>